<name>A0A098VUH9_9MICR</name>
<gene>
    <name evidence="1" type="ORF">DI09_151p30</name>
</gene>
<reference evidence="1 2" key="1">
    <citation type="submission" date="2014-04" db="EMBL/GenBank/DDBJ databases">
        <title>A new species of microsporidia sheds light on the evolution of extreme parasitism.</title>
        <authorList>
            <person name="Haag K.L."/>
            <person name="James T.Y."/>
            <person name="Larsson R."/>
            <person name="Schaer T.M."/>
            <person name="Refardt D."/>
            <person name="Pombert J.-F."/>
            <person name="Ebert D."/>
        </authorList>
    </citation>
    <scope>NUCLEOTIDE SEQUENCE [LARGE SCALE GENOMIC DNA]</scope>
    <source>
        <strain evidence="1 2">UGP3</strain>
        <tissue evidence="1">Spores</tissue>
    </source>
</reference>
<dbReference type="GeneID" id="25258503"/>
<dbReference type="EMBL" id="JMKJ01000057">
    <property type="protein sequence ID" value="KGG52610.1"/>
    <property type="molecule type" value="Genomic_DNA"/>
</dbReference>
<dbReference type="HOGENOM" id="CLU_1835630_0_0_1"/>
<keyword evidence="2" id="KW-1185">Reference proteome</keyword>
<sequence length="140" mass="16186">MTEIQDRRVELLKALDELRGEILPDIFSSALILKQSDPSYNPTPDAIQRTRLQLHIFIEKAISIISNTEDFLFYLKRISLVNKYSLSKEENFDSVSKFYKMNSIALHRKRESLIDDIRGIIKSRQGSLDVSLVNLCGHFI</sequence>
<dbReference type="AlphaFoldDB" id="A0A098VUH9"/>
<evidence type="ECO:0000313" key="2">
    <source>
        <dbReference type="Proteomes" id="UP000029725"/>
    </source>
</evidence>
<accession>A0A098VUH9</accession>
<dbReference type="VEuPathDB" id="MicrosporidiaDB:DI09_151p30"/>
<dbReference type="Proteomes" id="UP000029725">
    <property type="component" value="Unassembled WGS sequence"/>
</dbReference>
<organism evidence="1 2">
    <name type="scientific">Mitosporidium daphniae</name>
    <dbReference type="NCBI Taxonomy" id="1485682"/>
    <lineage>
        <taxon>Eukaryota</taxon>
        <taxon>Fungi</taxon>
        <taxon>Fungi incertae sedis</taxon>
        <taxon>Microsporidia</taxon>
        <taxon>Mitosporidium</taxon>
    </lineage>
</organism>
<evidence type="ECO:0000313" key="1">
    <source>
        <dbReference type="EMBL" id="KGG52610.1"/>
    </source>
</evidence>
<proteinExistence type="predicted"/>
<protein>
    <submittedName>
        <fullName evidence="1">Uncharacterized protein</fullName>
    </submittedName>
</protein>
<dbReference type="RefSeq" id="XP_013239046.1">
    <property type="nucleotide sequence ID" value="XM_013383592.1"/>
</dbReference>
<comment type="caution">
    <text evidence="1">The sequence shown here is derived from an EMBL/GenBank/DDBJ whole genome shotgun (WGS) entry which is preliminary data.</text>
</comment>